<dbReference type="Proteomes" id="UP000605568">
    <property type="component" value="Unassembled WGS sequence"/>
</dbReference>
<accession>A0ABQ3MZC6</accession>
<gene>
    <name evidence="2" type="ORF">GCM10017774_72590</name>
</gene>
<feature type="compositionally biased region" description="Polar residues" evidence="1">
    <location>
        <begin position="39"/>
        <end position="49"/>
    </location>
</feature>
<reference evidence="3" key="1">
    <citation type="journal article" date="2019" name="Int. J. Syst. Evol. Microbiol.">
        <title>The Global Catalogue of Microorganisms (GCM) 10K type strain sequencing project: providing services to taxonomists for standard genome sequencing and annotation.</title>
        <authorList>
            <consortium name="The Broad Institute Genomics Platform"/>
            <consortium name="The Broad Institute Genome Sequencing Center for Infectious Disease"/>
            <person name="Wu L."/>
            <person name="Ma J."/>
        </authorList>
    </citation>
    <scope>NUCLEOTIDE SEQUENCE [LARGE SCALE GENOMIC DNA]</scope>
    <source>
        <strain evidence="3">CGMCC 4.7367</strain>
    </source>
</reference>
<comment type="caution">
    <text evidence="2">The sequence shown here is derived from an EMBL/GenBank/DDBJ whole genome shotgun (WGS) entry which is preliminary data.</text>
</comment>
<name>A0ABQ3MZC6_9PSEU</name>
<sequence>MRTWDADRSARSASKGANDGMAAKRSSKGAGSAGFDARPSSSALTTLPGNTAGIPPDNAYHPQSR</sequence>
<protein>
    <submittedName>
        <fullName evidence="2">Uncharacterized protein</fullName>
    </submittedName>
</protein>
<keyword evidence="3" id="KW-1185">Reference proteome</keyword>
<evidence type="ECO:0000313" key="3">
    <source>
        <dbReference type="Proteomes" id="UP000605568"/>
    </source>
</evidence>
<proteinExistence type="predicted"/>
<feature type="compositionally biased region" description="Low complexity" evidence="1">
    <location>
        <begin position="20"/>
        <end position="34"/>
    </location>
</feature>
<feature type="compositionally biased region" description="Basic and acidic residues" evidence="1">
    <location>
        <begin position="1"/>
        <end position="10"/>
    </location>
</feature>
<evidence type="ECO:0000313" key="2">
    <source>
        <dbReference type="EMBL" id="GHH55734.1"/>
    </source>
</evidence>
<feature type="region of interest" description="Disordered" evidence="1">
    <location>
        <begin position="1"/>
        <end position="65"/>
    </location>
</feature>
<dbReference type="EMBL" id="BNAR01000015">
    <property type="protein sequence ID" value="GHH55734.1"/>
    <property type="molecule type" value="Genomic_DNA"/>
</dbReference>
<organism evidence="2 3">
    <name type="scientific">Lentzea cavernae</name>
    <dbReference type="NCBI Taxonomy" id="2020703"/>
    <lineage>
        <taxon>Bacteria</taxon>
        <taxon>Bacillati</taxon>
        <taxon>Actinomycetota</taxon>
        <taxon>Actinomycetes</taxon>
        <taxon>Pseudonocardiales</taxon>
        <taxon>Pseudonocardiaceae</taxon>
        <taxon>Lentzea</taxon>
    </lineage>
</organism>
<evidence type="ECO:0000256" key="1">
    <source>
        <dbReference type="SAM" id="MobiDB-lite"/>
    </source>
</evidence>